<keyword evidence="2" id="KW-1185">Reference proteome</keyword>
<reference evidence="2" key="1">
    <citation type="journal article" date="2019" name="Int. J. Syst. Evol. Microbiol.">
        <title>The Global Catalogue of Microorganisms (GCM) 10K type strain sequencing project: providing services to taxonomists for standard genome sequencing and annotation.</title>
        <authorList>
            <consortium name="The Broad Institute Genomics Platform"/>
            <consortium name="The Broad Institute Genome Sequencing Center for Infectious Disease"/>
            <person name="Wu L."/>
            <person name="Ma J."/>
        </authorList>
    </citation>
    <scope>NUCLEOTIDE SEQUENCE [LARGE SCALE GENOMIC DNA]</scope>
    <source>
        <strain evidence="2">CGMCC 1.12477</strain>
    </source>
</reference>
<gene>
    <name evidence="1" type="ORF">ACFTOW_17495</name>
</gene>
<proteinExistence type="predicted"/>
<evidence type="ECO:0000313" key="1">
    <source>
        <dbReference type="EMBL" id="MFD1511179.1"/>
    </source>
</evidence>
<accession>A0ABW4EM36</accession>
<protein>
    <recommendedName>
        <fullName evidence="3">Transposase</fullName>
    </recommendedName>
</protein>
<dbReference type="RefSeq" id="WP_379918102.1">
    <property type="nucleotide sequence ID" value="NZ_JBHUDD010000155.1"/>
</dbReference>
<evidence type="ECO:0008006" key="3">
    <source>
        <dbReference type="Google" id="ProtNLM"/>
    </source>
</evidence>
<name>A0ABW4EM36_9RHOB</name>
<dbReference type="EMBL" id="JBHUDD010000155">
    <property type="protein sequence ID" value="MFD1511179.1"/>
    <property type="molecule type" value="Genomic_DNA"/>
</dbReference>
<sequence length="200" mass="22623">MVSLVERQIAVAATKFEENRENWVRMWIDPGQVVHGECGLVTAHRGITHEGQLLWLVRHRDKAHGYHATPDDPVEAIAQARHAWAERRRVRQRWGEVETLARAARAGKYRQTVLIEDAYASPLCETGVRAFMTRIGLKRFTKPGVGRMSARSVGQLMRIEPQVGFVLMAAFERRHGSRSVPSVLTLAEGRPARRQGLRTS</sequence>
<dbReference type="Proteomes" id="UP001597186">
    <property type="component" value="Unassembled WGS sequence"/>
</dbReference>
<comment type="caution">
    <text evidence="1">The sequence shown here is derived from an EMBL/GenBank/DDBJ whole genome shotgun (WGS) entry which is preliminary data.</text>
</comment>
<organism evidence="1 2">
    <name type="scientific">Lacimonas salitolerans</name>
    <dbReference type="NCBI Taxonomy" id="1323750"/>
    <lineage>
        <taxon>Bacteria</taxon>
        <taxon>Pseudomonadati</taxon>
        <taxon>Pseudomonadota</taxon>
        <taxon>Alphaproteobacteria</taxon>
        <taxon>Rhodobacterales</taxon>
        <taxon>Paracoccaceae</taxon>
        <taxon>Lacimonas</taxon>
    </lineage>
</organism>
<evidence type="ECO:0000313" key="2">
    <source>
        <dbReference type="Proteomes" id="UP001597186"/>
    </source>
</evidence>